<evidence type="ECO:0000259" key="10">
    <source>
        <dbReference type="SMART" id="SM00199"/>
    </source>
</evidence>
<evidence type="ECO:0000256" key="4">
    <source>
        <dbReference type="ARBA" id="ARBA00022525"/>
    </source>
</evidence>
<dbReference type="EMBL" id="SOYY01000002">
    <property type="protein sequence ID" value="KAA0724545.1"/>
    <property type="molecule type" value="Genomic_DNA"/>
</dbReference>
<keyword evidence="5 9" id="KW-0732">Signal</keyword>
<dbReference type="SMART" id="SM00199">
    <property type="entry name" value="SCY"/>
    <property type="match status" value="1"/>
</dbReference>
<evidence type="ECO:0000313" key="11">
    <source>
        <dbReference type="EMBL" id="KAA0724545.1"/>
    </source>
</evidence>
<comment type="function">
    <text evidence="7">Monokine with inflammatory and chemokinetic properties. Binds to CCR1, CCR4 and CCR5. One of the major HIV-suppressive factors produced by CD8+ T-cells. Recombinant MIP-1-alpha induces a dose-dependent inhibition of different strains of HIV-1, HIV-2, and simian immunodeficiency virus (SIV).</text>
</comment>
<dbReference type="SUPFAM" id="SSF54117">
    <property type="entry name" value="Interleukin 8-like chemokines"/>
    <property type="match status" value="1"/>
</dbReference>
<comment type="caution">
    <text evidence="11">The sequence shown here is derived from an EMBL/GenBank/DDBJ whole genome shotgun (WGS) entry which is preliminary data.</text>
</comment>
<dbReference type="PROSITE" id="PS00472">
    <property type="entry name" value="SMALL_CYTOKINES_CC"/>
    <property type="match status" value="1"/>
</dbReference>
<dbReference type="GO" id="GO:0006955">
    <property type="term" value="P:immune response"/>
    <property type="evidence" value="ECO:0007669"/>
    <property type="project" value="InterPro"/>
</dbReference>
<keyword evidence="3 9" id="KW-0202">Cytokine</keyword>
<sequence>MRHLMTLLFLVIFCCLQLTTSAPVASELAKSNCCFEFSNAQIPLRRVKSYYWTSDSCLKRAIVFQTDKKKICVDPDTTWVSSHMAKVDTRAPRVTPKTQTTTV</sequence>
<evidence type="ECO:0000256" key="2">
    <source>
        <dbReference type="ARBA" id="ARBA00010868"/>
    </source>
</evidence>
<dbReference type="InterPro" id="IPR039809">
    <property type="entry name" value="Chemokine_b/g/d"/>
</dbReference>
<dbReference type="Gene3D" id="2.40.50.40">
    <property type="match status" value="1"/>
</dbReference>
<dbReference type="Pfam" id="PF00048">
    <property type="entry name" value="IL8"/>
    <property type="match status" value="1"/>
</dbReference>
<organism evidence="11 12">
    <name type="scientific">Triplophysa tibetana</name>
    <dbReference type="NCBI Taxonomy" id="1572043"/>
    <lineage>
        <taxon>Eukaryota</taxon>
        <taxon>Metazoa</taxon>
        <taxon>Chordata</taxon>
        <taxon>Craniata</taxon>
        <taxon>Vertebrata</taxon>
        <taxon>Euteleostomi</taxon>
        <taxon>Actinopterygii</taxon>
        <taxon>Neopterygii</taxon>
        <taxon>Teleostei</taxon>
        <taxon>Ostariophysi</taxon>
        <taxon>Cypriniformes</taxon>
        <taxon>Nemacheilidae</taxon>
        <taxon>Triplophysa</taxon>
    </lineage>
</organism>
<reference evidence="11 12" key="1">
    <citation type="journal article" date="2019" name="Mol. Ecol. Resour.">
        <title>Chromosome-level genome assembly of Triplophysa tibetana, a fish adapted to the harsh high-altitude environment of the Tibetan Plateau.</title>
        <authorList>
            <person name="Yang X."/>
            <person name="Liu H."/>
            <person name="Ma Z."/>
            <person name="Zou Y."/>
            <person name="Zou M."/>
            <person name="Mao Y."/>
            <person name="Li X."/>
            <person name="Wang H."/>
            <person name="Chen T."/>
            <person name="Wang W."/>
            <person name="Yang R."/>
        </authorList>
    </citation>
    <scope>NUCLEOTIDE SEQUENCE [LARGE SCALE GENOMIC DNA]</scope>
    <source>
        <strain evidence="11">TTIB1903HZAU</strain>
        <tissue evidence="11">Muscle</tissue>
    </source>
</reference>
<dbReference type="InterPro" id="IPR036048">
    <property type="entry name" value="Interleukin_8-like_sf"/>
</dbReference>
<keyword evidence="12" id="KW-1185">Reference proteome</keyword>
<accession>A0A5A9PS30</accession>
<feature type="chain" id="PRO_5023159346" description="C-C motif chemokine" evidence="9">
    <location>
        <begin position="22"/>
        <end position="103"/>
    </location>
</feature>
<dbReference type="InterPro" id="IPR001811">
    <property type="entry name" value="Chemokine_IL8-like_dom"/>
</dbReference>
<gene>
    <name evidence="11" type="ORF">E1301_Tti003813</name>
</gene>
<evidence type="ECO:0000256" key="9">
    <source>
        <dbReference type="RuleBase" id="RU361150"/>
    </source>
</evidence>
<keyword evidence="4 9" id="KW-0964">Secreted</keyword>
<comment type="subunit">
    <text evidence="8">Self-associates. Also heterodimer of MIP-1-alpha(4-69) and MIP-1-beta(3-69). Interacts with CCR1.</text>
</comment>
<evidence type="ECO:0000256" key="8">
    <source>
        <dbReference type="ARBA" id="ARBA00046726"/>
    </source>
</evidence>
<dbReference type="GO" id="GO:0008009">
    <property type="term" value="F:chemokine activity"/>
    <property type="evidence" value="ECO:0007669"/>
    <property type="project" value="InterPro"/>
</dbReference>
<evidence type="ECO:0000256" key="7">
    <source>
        <dbReference type="ARBA" id="ARBA00044740"/>
    </source>
</evidence>
<dbReference type="PANTHER" id="PTHR12015:SF183">
    <property type="entry name" value="C-C MOTIF CHEMOKINE 3"/>
    <property type="match status" value="1"/>
</dbReference>
<evidence type="ECO:0000256" key="5">
    <source>
        <dbReference type="ARBA" id="ARBA00022729"/>
    </source>
</evidence>
<dbReference type="GO" id="GO:0005615">
    <property type="term" value="C:extracellular space"/>
    <property type="evidence" value="ECO:0007669"/>
    <property type="project" value="UniProtKB-KW"/>
</dbReference>
<protein>
    <recommendedName>
        <fullName evidence="9">C-C motif chemokine</fullName>
    </recommendedName>
</protein>
<dbReference type="Proteomes" id="UP000324632">
    <property type="component" value="Chromosome 2"/>
</dbReference>
<keyword evidence="9" id="KW-0145">Chemotaxis</keyword>
<feature type="domain" description="Chemokine interleukin-8-like" evidence="10">
    <location>
        <begin position="30"/>
        <end position="87"/>
    </location>
</feature>
<dbReference type="AlphaFoldDB" id="A0A5A9PS30"/>
<feature type="signal peptide" evidence="9">
    <location>
        <begin position="1"/>
        <end position="21"/>
    </location>
</feature>
<name>A0A5A9PS30_9TELE</name>
<evidence type="ECO:0000256" key="1">
    <source>
        <dbReference type="ARBA" id="ARBA00004613"/>
    </source>
</evidence>
<dbReference type="InterPro" id="IPR000827">
    <property type="entry name" value="Chemokine_CC_CS"/>
</dbReference>
<evidence type="ECO:0000256" key="6">
    <source>
        <dbReference type="ARBA" id="ARBA00023157"/>
    </source>
</evidence>
<evidence type="ECO:0000313" key="12">
    <source>
        <dbReference type="Proteomes" id="UP000324632"/>
    </source>
</evidence>
<comment type="similarity">
    <text evidence="2 9">Belongs to the intercrine beta (chemokine CC) family.</text>
</comment>
<keyword evidence="6" id="KW-1015">Disulfide bond</keyword>
<evidence type="ECO:0000256" key="3">
    <source>
        <dbReference type="ARBA" id="ARBA00022514"/>
    </source>
</evidence>
<comment type="subcellular location">
    <subcellularLocation>
        <location evidence="1 9">Secreted</location>
    </subcellularLocation>
</comment>
<dbReference type="PANTHER" id="PTHR12015">
    <property type="entry name" value="SMALL INDUCIBLE CYTOKINE A"/>
    <property type="match status" value="1"/>
</dbReference>
<dbReference type="FunFam" id="2.40.50.40:FF:000002">
    <property type="entry name" value="C-C motif chemokine"/>
    <property type="match status" value="1"/>
</dbReference>
<proteinExistence type="inferred from homology"/>
<dbReference type="CDD" id="cd00272">
    <property type="entry name" value="Chemokine_CC"/>
    <property type="match status" value="1"/>
</dbReference>